<dbReference type="Pfam" id="PF04882">
    <property type="entry name" value="Peroxin-3"/>
    <property type="match status" value="2"/>
</dbReference>
<evidence type="ECO:0000313" key="2">
    <source>
        <dbReference type="EMBL" id="KAK9711860.1"/>
    </source>
</evidence>
<evidence type="ECO:0000313" key="3">
    <source>
        <dbReference type="Proteomes" id="UP001479436"/>
    </source>
</evidence>
<feature type="region of interest" description="Disordered" evidence="1">
    <location>
        <begin position="94"/>
        <end position="113"/>
    </location>
</feature>
<reference evidence="2 3" key="1">
    <citation type="submission" date="2023-04" db="EMBL/GenBank/DDBJ databases">
        <title>Genome of Basidiobolus ranarum AG-B5.</title>
        <authorList>
            <person name="Stajich J.E."/>
            <person name="Carter-House D."/>
            <person name="Gryganskyi A."/>
        </authorList>
    </citation>
    <scope>NUCLEOTIDE SEQUENCE [LARGE SCALE GENOMIC DNA]</scope>
    <source>
        <strain evidence="2 3">AG-B5</strain>
    </source>
</reference>
<evidence type="ECO:0000256" key="1">
    <source>
        <dbReference type="SAM" id="MobiDB-lite"/>
    </source>
</evidence>
<name>A0ABR2W0E1_9FUNG</name>
<dbReference type="EMBL" id="JASJQH010007250">
    <property type="protein sequence ID" value="KAK9711860.1"/>
    <property type="molecule type" value="Genomic_DNA"/>
</dbReference>
<dbReference type="PANTHER" id="PTHR28080:SF1">
    <property type="entry name" value="PEROXISOMAL BIOGENESIS FACTOR 3"/>
    <property type="match status" value="1"/>
</dbReference>
<dbReference type="PANTHER" id="PTHR28080">
    <property type="entry name" value="PEROXISOMAL BIOGENESIS FACTOR 3"/>
    <property type="match status" value="1"/>
</dbReference>
<dbReference type="InterPro" id="IPR006966">
    <property type="entry name" value="Peroxin-3"/>
</dbReference>
<organism evidence="2 3">
    <name type="scientific">Basidiobolus ranarum</name>
    <dbReference type="NCBI Taxonomy" id="34480"/>
    <lineage>
        <taxon>Eukaryota</taxon>
        <taxon>Fungi</taxon>
        <taxon>Fungi incertae sedis</taxon>
        <taxon>Zoopagomycota</taxon>
        <taxon>Entomophthoromycotina</taxon>
        <taxon>Basidiobolomycetes</taxon>
        <taxon>Basidiobolales</taxon>
        <taxon>Basidiobolaceae</taxon>
        <taxon>Basidiobolus</taxon>
    </lineage>
</organism>
<comment type="caution">
    <text evidence="2">The sequence shown here is derived from an EMBL/GenBank/DDBJ whole genome shotgun (WGS) entry which is preliminary data.</text>
</comment>
<gene>
    <name evidence="2" type="primary">PEX3_2</name>
    <name evidence="2" type="ORF">K7432_007515</name>
</gene>
<sequence>MFESIANFGRRHRRGFFITAGIIGSFYALGQYAKRKIVELQEKATRDNVAKENLRRRFEQNQRDCLMTVLSLLPTLGEQMISEVNVEGSIARLQQKRTTRTPPEATESIDEDQAKPVVSEEVMDRKTKLELWEELKITSFTQTIASIYLTVLLNIFVHIQLNLLGRFIYIDSVLSFSEKDREKSFRLEPTTDERRRLSREVERKFLTFSWWLLHVGWKRCVDNVKVAVEEVLGETSLKKTFNLHDVVNTIQEIRTRVEFEGNTSDLSDNRTPTNMRDLLLPDDLEGELQVLKEGSGMEDPQMDNELRMLLDEVKDFLDSPDFVVVRQSCLDEAFSFLSYNLRTTFLSKGTPVRPTPKLYELDSPEDPTVDQASERAIPLVSLLPVISRQVHQIINGVPNEYVEILCSVKELQSYSAIVYSSFNLED</sequence>
<protein>
    <submittedName>
        <fullName evidence="2">Peroxin</fullName>
    </submittedName>
</protein>
<dbReference type="Proteomes" id="UP001479436">
    <property type="component" value="Unassembled WGS sequence"/>
</dbReference>
<accession>A0ABR2W0E1</accession>
<proteinExistence type="predicted"/>
<keyword evidence="3" id="KW-1185">Reference proteome</keyword>